<dbReference type="GO" id="GO:0003677">
    <property type="term" value="F:DNA binding"/>
    <property type="evidence" value="ECO:0007669"/>
    <property type="project" value="InterPro"/>
</dbReference>
<dbReference type="RefSeq" id="WP_085019362.1">
    <property type="nucleotide sequence ID" value="NZ_BMHD01000001.1"/>
</dbReference>
<evidence type="ECO:0000256" key="1">
    <source>
        <dbReference type="SAM" id="MobiDB-lite"/>
    </source>
</evidence>
<dbReference type="InterPro" id="IPR003477">
    <property type="entry name" value="PemK-like"/>
</dbReference>
<dbReference type="EMBL" id="CP020715">
    <property type="protein sequence ID" value="ARJ05224.1"/>
    <property type="molecule type" value="Genomic_DNA"/>
</dbReference>
<gene>
    <name evidence="2" type="ORF">B5808_08360</name>
</gene>
<keyword evidence="3" id="KW-1185">Reference proteome</keyword>
<accession>A0A1X9LJ61</accession>
<evidence type="ECO:0000313" key="2">
    <source>
        <dbReference type="EMBL" id="ARJ05224.1"/>
    </source>
</evidence>
<feature type="region of interest" description="Disordered" evidence="1">
    <location>
        <begin position="1"/>
        <end position="21"/>
    </location>
</feature>
<sequence>MRAPREGDDSPGRSGRWATTEVDPQTLRGLSILYSPRTDGRADPGEVVWTWVPYEEHDGRGKDRPVLVVASLPDSSLVGVQLTSKPHDDRWTIGIGPGAWDSSGRPSWVRLDRVFLLHQAGLRRAGVALDAARFRAVSAELARRHGWPAVRPRRRGLRGLLSRLLGRA</sequence>
<dbReference type="Proteomes" id="UP000192775">
    <property type="component" value="Chromosome"/>
</dbReference>
<name>A0A1X9LJ61_9MICO</name>
<dbReference type="SUPFAM" id="SSF50118">
    <property type="entry name" value="Cell growth inhibitor/plasmid maintenance toxic component"/>
    <property type="match status" value="1"/>
</dbReference>
<feature type="compositionally biased region" description="Basic and acidic residues" evidence="1">
    <location>
        <begin position="1"/>
        <end position="11"/>
    </location>
</feature>
<proteinExistence type="predicted"/>
<dbReference type="STRING" id="1619308.B5808_08360"/>
<dbReference type="Pfam" id="PF02452">
    <property type="entry name" value="PemK_toxin"/>
    <property type="match status" value="1"/>
</dbReference>
<protein>
    <submittedName>
        <fullName evidence="2">Uncharacterized protein</fullName>
    </submittedName>
</protein>
<dbReference type="AlphaFoldDB" id="A0A1X9LJ61"/>
<reference evidence="2 3" key="1">
    <citation type="submission" date="2017-04" db="EMBL/GenBank/DDBJ databases">
        <authorList>
            <person name="Afonso C.L."/>
            <person name="Miller P.J."/>
            <person name="Scott M.A."/>
            <person name="Spackman E."/>
            <person name="Goraichik I."/>
            <person name="Dimitrov K.M."/>
            <person name="Suarez D.L."/>
            <person name="Swayne D.E."/>
        </authorList>
    </citation>
    <scope>NUCLEOTIDE SEQUENCE [LARGE SCALE GENOMIC DNA]</scope>
    <source>
        <strain evidence="3">XA(T)</strain>
    </source>
</reference>
<evidence type="ECO:0000313" key="3">
    <source>
        <dbReference type="Proteomes" id="UP000192775"/>
    </source>
</evidence>
<organism evidence="2 3">
    <name type="scientific">Cnuibacter physcomitrellae</name>
    <dbReference type="NCBI Taxonomy" id="1619308"/>
    <lineage>
        <taxon>Bacteria</taxon>
        <taxon>Bacillati</taxon>
        <taxon>Actinomycetota</taxon>
        <taxon>Actinomycetes</taxon>
        <taxon>Micrococcales</taxon>
        <taxon>Microbacteriaceae</taxon>
        <taxon>Cnuibacter</taxon>
    </lineage>
</organism>
<dbReference type="KEGG" id="cphy:B5808_08360"/>